<feature type="compositionally biased region" description="Low complexity" evidence="1">
    <location>
        <begin position="148"/>
        <end position="161"/>
    </location>
</feature>
<gene>
    <name evidence="2" type="ORF">IW261DRAFT_1491288</name>
</gene>
<organism evidence="2 3">
    <name type="scientific">Armillaria novae-zelandiae</name>
    <dbReference type="NCBI Taxonomy" id="153914"/>
    <lineage>
        <taxon>Eukaryota</taxon>
        <taxon>Fungi</taxon>
        <taxon>Dikarya</taxon>
        <taxon>Basidiomycota</taxon>
        <taxon>Agaricomycotina</taxon>
        <taxon>Agaricomycetes</taxon>
        <taxon>Agaricomycetidae</taxon>
        <taxon>Agaricales</taxon>
        <taxon>Marasmiineae</taxon>
        <taxon>Physalacriaceae</taxon>
        <taxon>Armillaria</taxon>
    </lineage>
</organism>
<sequence length="251" mass="27422">MTTSVASFTLTTITAPLPSYNKRLISYSSISEGEPPHKKQRNMSSLRRTHSYISLTDLPNQPQQSMYMAPTRGRCRGRKVSMAPPAGGDFRACLEASMALSLAPITDPYNLQQKRARPAPPAPVASTSCATTTHPVYSSAPRVPSPLSPSSRPSSYSSPFSRPRKGKGEPDLHRIAITTCMRSTTEGQKILNMGPRIAMSIANATRELERMVTEGGMESRTDDDIVMGDSASEPWFNVSRSDDWEMIHCGA</sequence>
<accession>A0AA39UBP5</accession>
<evidence type="ECO:0000313" key="2">
    <source>
        <dbReference type="EMBL" id="KAK0476444.1"/>
    </source>
</evidence>
<feature type="region of interest" description="Disordered" evidence="1">
    <location>
        <begin position="113"/>
        <end position="172"/>
    </location>
</feature>
<name>A0AA39UBP5_9AGAR</name>
<evidence type="ECO:0000256" key="1">
    <source>
        <dbReference type="SAM" id="MobiDB-lite"/>
    </source>
</evidence>
<evidence type="ECO:0000313" key="3">
    <source>
        <dbReference type="Proteomes" id="UP001175227"/>
    </source>
</evidence>
<protein>
    <submittedName>
        <fullName evidence="2">Uncharacterized protein</fullName>
    </submittedName>
</protein>
<dbReference type="EMBL" id="JAUEPR010000020">
    <property type="protein sequence ID" value="KAK0476444.1"/>
    <property type="molecule type" value="Genomic_DNA"/>
</dbReference>
<dbReference type="Proteomes" id="UP001175227">
    <property type="component" value="Unassembled WGS sequence"/>
</dbReference>
<dbReference type="AlphaFoldDB" id="A0AA39UBP5"/>
<keyword evidence="3" id="KW-1185">Reference proteome</keyword>
<comment type="caution">
    <text evidence="2">The sequence shown here is derived from an EMBL/GenBank/DDBJ whole genome shotgun (WGS) entry which is preliminary data.</text>
</comment>
<reference evidence="2" key="1">
    <citation type="submission" date="2023-06" db="EMBL/GenBank/DDBJ databases">
        <authorList>
            <consortium name="Lawrence Berkeley National Laboratory"/>
            <person name="Ahrendt S."/>
            <person name="Sahu N."/>
            <person name="Indic B."/>
            <person name="Wong-Bajracharya J."/>
            <person name="Merenyi Z."/>
            <person name="Ke H.-M."/>
            <person name="Monk M."/>
            <person name="Kocsube S."/>
            <person name="Drula E."/>
            <person name="Lipzen A."/>
            <person name="Balint B."/>
            <person name="Henrissat B."/>
            <person name="Andreopoulos B."/>
            <person name="Martin F.M."/>
            <person name="Harder C.B."/>
            <person name="Rigling D."/>
            <person name="Ford K.L."/>
            <person name="Foster G.D."/>
            <person name="Pangilinan J."/>
            <person name="Papanicolaou A."/>
            <person name="Barry K."/>
            <person name="LaButti K."/>
            <person name="Viragh M."/>
            <person name="Koriabine M."/>
            <person name="Yan M."/>
            <person name="Riley R."/>
            <person name="Champramary S."/>
            <person name="Plett K.L."/>
            <person name="Tsai I.J."/>
            <person name="Slot J."/>
            <person name="Sipos G."/>
            <person name="Plett J."/>
            <person name="Nagy L.G."/>
            <person name="Grigoriev I.V."/>
        </authorList>
    </citation>
    <scope>NUCLEOTIDE SEQUENCE</scope>
    <source>
        <strain evidence="2">ICMP 16352</strain>
    </source>
</reference>
<proteinExistence type="predicted"/>
<feature type="compositionally biased region" description="Low complexity" evidence="1">
    <location>
        <begin position="124"/>
        <end position="142"/>
    </location>
</feature>